<sequence length="156" mass="17712">MDFFFEDLPSTSVSTPKKGHEDTTMSEDTDNDSSRQNSSGTVVIDVKEQHSSSSIDDISRRTQEMVEKINHSRTSDQKVMDSFQEKIIEKVTEMCQQMKEQMYTVYEKNSNEMQLKLQELSEVLESCSKLNQELLEASQALAGLREGIGSSQQSEL</sequence>
<dbReference type="InterPro" id="IPR034609">
    <property type="entry name" value="Syce2"/>
</dbReference>
<protein>
    <submittedName>
        <fullName evidence="2">(Atlantic silverside) hypothetical protein</fullName>
    </submittedName>
</protein>
<organism evidence="2 3">
    <name type="scientific">Menidia menidia</name>
    <name type="common">Atlantic silverside</name>
    <dbReference type="NCBI Taxonomy" id="238744"/>
    <lineage>
        <taxon>Eukaryota</taxon>
        <taxon>Metazoa</taxon>
        <taxon>Chordata</taxon>
        <taxon>Craniata</taxon>
        <taxon>Vertebrata</taxon>
        <taxon>Euteleostomi</taxon>
        <taxon>Actinopterygii</taxon>
        <taxon>Neopterygii</taxon>
        <taxon>Teleostei</taxon>
        <taxon>Neoteleostei</taxon>
        <taxon>Acanthomorphata</taxon>
        <taxon>Ovalentaria</taxon>
        <taxon>Atherinomorphae</taxon>
        <taxon>Atheriniformes</taxon>
        <taxon>Atherinopsidae</taxon>
        <taxon>Menidiinae</taxon>
        <taxon>Menidia</taxon>
    </lineage>
</organism>
<dbReference type="AlphaFoldDB" id="A0A8S4B3R0"/>
<keyword evidence="3" id="KW-1185">Reference proteome</keyword>
<dbReference type="PANTHER" id="PTHR28398">
    <property type="entry name" value="SYNAPTONEMAL COMPLEX CENTRAL ELEMENT PROTEIN 2"/>
    <property type="match status" value="1"/>
</dbReference>
<dbReference type="OrthoDB" id="6142414at2759"/>
<accession>A0A8S4B3R0</accession>
<feature type="region of interest" description="Disordered" evidence="1">
    <location>
        <begin position="1"/>
        <end position="59"/>
    </location>
</feature>
<reference evidence="2" key="1">
    <citation type="submission" date="2021-05" db="EMBL/GenBank/DDBJ databases">
        <authorList>
            <person name="Tigano A."/>
        </authorList>
    </citation>
    <scope>NUCLEOTIDE SEQUENCE</scope>
</reference>
<dbReference type="GO" id="GO:0007130">
    <property type="term" value="P:synaptonemal complex assembly"/>
    <property type="evidence" value="ECO:0007669"/>
    <property type="project" value="InterPro"/>
</dbReference>
<comment type="caution">
    <text evidence="2">The sequence shown here is derived from an EMBL/GenBank/DDBJ whole genome shotgun (WGS) entry which is preliminary data.</text>
</comment>
<gene>
    <name evidence="2" type="ORF">MMEN_LOCUS12586</name>
</gene>
<evidence type="ECO:0000256" key="1">
    <source>
        <dbReference type="SAM" id="MobiDB-lite"/>
    </source>
</evidence>
<evidence type="ECO:0000313" key="2">
    <source>
        <dbReference type="EMBL" id="CAG5928949.1"/>
    </source>
</evidence>
<dbReference type="Proteomes" id="UP000677803">
    <property type="component" value="Unassembled WGS sequence"/>
</dbReference>
<evidence type="ECO:0000313" key="3">
    <source>
        <dbReference type="Proteomes" id="UP000677803"/>
    </source>
</evidence>
<dbReference type="GO" id="GO:0000801">
    <property type="term" value="C:central element"/>
    <property type="evidence" value="ECO:0007669"/>
    <property type="project" value="InterPro"/>
</dbReference>
<dbReference type="PANTHER" id="PTHR28398:SF1">
    <property type="entry name" value="SYNAPTONEMAL COMPLEX CENTRAL ELEMENT PROTEIN 2"/>
    <property type="match status" value="1"/>
</dbReference>
<proteinExistence type="predicted"/>
<name>A0A8S4B3R0_9TELE</name>
<dbReference type="EMBL" id="CAJRST010013335">
    <property type="protein sequence ID" value="CAG5928949.1"/>
    <property type="molecule type" value="Genomic_DNA"/>
</dbReference>